<organism evidence="2 3">
    <name type="scientific">Lacibacter luteus</name>
    <dbReference type="NCBI Taxonomy" id="2508719"/>
    <lineage>
        <taxon>Bacteria</taxon>
        <taxon>Pseudomonadati</taxon>
        <taxon>Bacteroidota</taxon>
        <taxon>Chitinophagia</taxon>
        <taxon>Chitinophagales</taxon>
        <taxon>Chitinophagaceae</taxon>
        <taxon>Lacibacter</taxon>
    </lineage>
</organism>
<accession>A0A4Q1CI48</accession>
<keyword evidence="1" id="KW-1133">Transmembrane helix</keyword>
<dbReference type="RefSeq" id="WP_129131092.1">
    <property type="nucleotide sequence ID" value="NZ_SDHW01000003.1"/>
</dbReference>
<evidence type="ECO:0000313" key="2">
    <source>
        <dbReference type="EMBL" id="RXK59719.1"/>
    </source>
</evidence>
<dbReference type="InterPro" id="IPR046487">
    <property type="entry name" value="DUF6580"/>
</dbReference>
<feature type="transmembrane region" description="Helical" evidence="1">
    <location>
        <begin position="168"/>
        <end position="186"/>
    </location>
</feature>
<keyword evidence="3" id="KW-1185">Reference proteome</keyword>
<dbReference type="Pfam" id="PF20221">
    <property type="entry name" value="DUF6580"/>
    <property type="match status" value="1"/>
</dbReference>
<gene>
    <name evidence="2" type="ORF">ESA94_11705</name>
</gene>
<dbReference type="AlphaFoldDB" id="A0A4Q1CI48"/>
<name>A0A4Q1CI48_9BACT</name>
<feature type="transmembrane region" description="Helical" evidence="1">
    <location>
        <begin position="89"/>
        <end position="106"/>
    </location>
</feature>
<dbReference type="Proteomes" id="UP000290204">
    <property type="component" value="Unassembled WGS sequence"/>
</dbReference>
<evidence type="ECO:0008006" key="4">
    <source>
        <dbReference type="Google" id="ProtNLM"/>
    </source>
</evidence>
<keyword evidence="1" id="KW-0812">Transmembrane</keyword>
<feature type="transmembrane region" description="Helical" evidence="1">
    <location>
        <begin position="113"/>
        <end position="137"/>
    </location>
</feature>
<evidence type="ECO:0000256" key="1">
    <source>
        <dbReference type="SAM" id="Phobius"/>
    </source>
</evidence>
<feature type="transmembrane region" description="Helical" evidence="1">
    <location>
        <begin position="58"/>
        <end position="77"/>
    </location>
</feature>
<dbReference type="OrthoDB" id="9806699at2"/>
<comment type="caution">
    <text evidence="2">The sequence shown here is derived from an EMBL/GenBank/DDBJ whole genome shotgun (WGS) entry which is preliminary data.</text>
</comment>
<dbReference type="EMBL" id="SDHW01000003">
    <property type="protein sequence ID" value="RXK59719.1"/>
    <property type="molecule type" value="Genomic_DNA"/>
</dbReference>
<protein>
    <recommendedName>
        <fullName evidence="4">ECF transporter S component</fullName>
    </recommendedName>
</protein>
<keyword evidence="1" id="KW-0472">Membrane</keyword>
<reference evidence="2 3" key="1">
    <citation type="submission" date="2019-01" db="EMBL/GenBank/DDBJ databases">
        <title>Lacibacter sp. strain TTM-7.</title>
        <authorList>
            <person name="Chen W.-M."/>
        </authorList>
    </citation>
    <scope>NUCLEOTIDE SEQUENCE [LARGE SCALE GENOMIC DNA]</scope>
    <source>
        <strain evidence="2 3">TTM-7</strain>
    </source>
</reference>
<evidence type="ECO:0000313" key="3">
    <source>
        <dbReference type="Proteomes" id="UP000290204"/>
    </source>
</evidence>
<proteinExistence type="predicted"/>
<sequence>MSTQKINPRFAILAIIMIAVAALRIPNAAQLGPLSNFTPIGAMGLFGGAYFSKHWKAFGFPLLTLLLSDLIINIFVYDGQYGIMYGSWYWVYGGFVLIVLLARLFLKKVSVQNVVLTGIAGTLVYWLVVDFGVFLFGCTDITTGQTMDHSFASLIKCYAQGAPYMKNFLIGTLVYSGIMFGAFEWMKANKPSLQTA</sequence>